<evidence type="ECO:0000256" key="3">
    <source>
        <dbReference type="ARBA" id="ARBA00023098"/>
    </source>
</evidence>
<dbReference type="OrthoDB" id="429813at2759"/>
<dbReference type="PANTHER" id="PTHR11011:SF45">
    <property type="entry name" value="FATTY ACYL-COA REDUCTASE CG8306-RELATED"/>
    <property type="match status" value="1"/>
</dbReference>
<dbReference type="CDD" id="cd05236">
    <property type="entry name" value="FAR-N_SDR_e"/>
    <property type="match status" value="1"/>
</dbReference>
<protein>
    <recommendedName>
        <fullName evidence="4">Fatty acyl-CoA reductase</fullName>
        <ecNumber evidence="4">1.2.1.84</ecNumber>
    </recommendedName>
</protein>
<evidence type="ECO:0000313" key="7">
    <source>
        <dbReference type="EMBL" id="PIN11794.1"/>
    </source>
</evidence>
<dbReference type="Pfam" id="PF03015">
    <property type="entry name" value="Sterile"/>
    <property type="match status" value="1"/>
</dbReference>
<keyword evidence="2 4" id="KW-0444">Lipid biosynthesis</keyword>
<dbReference type="Gene3D" id="3.40.50.720">
    <property type="entry name" value="NAD(P)-binding Rossmann-like Domain"/>
    <property type="match status" value="1"/>
</dbReference>
<proteinExistence type="inferred from homology"/>
<dbReference type="EC" id="1.2.1.84" evidence="4"/>
<dbReference type="EMBL" id="NKXS01002856">
    <property type="protein sequence ID" value="PIN11794.1"/>
    <property type="molecule type" value="Genomic_DNA"/>
</dbReference>
<gene>
    <name evidence="7" type="ORF">CDL12_15600</name>
</gene>
<dbReference type="PANTHER" id="PTHR11011">
    <property type="entry name" value="MALE STERILITY PROTEIN 2-RELATED"/>
    <property type="match status" value="1"/>
</dbReference>
<evidence type="ECO:0000256" key="1">
    <source>
        <dbReference type="ARBA" id="ARBA00005928"/>
    </source>
</evidence>
<comment type="function">
    <text evidence="4">Catalyzes the reduction of fatty acyl-CoA to fatty alcohols.</text>
</comment>
<comment type="similarity">
    <text evidence="1 4">Belongs to the fatty acyl-CoA reductase family.</text>
</comment>
<keyword evidence="4 7" id="KW-0560">Oxidoreductase</keyword>
<evidence type="ECO:0000256" key="4">
    <source>
        <dbReference type="RuleBase" id="RU363097"/>
    </source>
</evidence>
<keyword evidence="8" id="KW-1185">Reference proteome</keyword>
<keyword evidence="3 4" id="KW-0443">Lipid metabolism</keyword>
<evidence type="ECO:0000259" key="6">
    <source>
        <dbReference type="Pfam" id="PF07993"/>
    </source>
</evidence>
<dbReference type="STRING" id="429701.A0A2G9H2N8"/>
<dbReference type="SUPFAM" id="SSF51735">
    <property type="entry name" value="NAD(P)-binding Rossmann-fold domains"/>
    <property type="match status" value="1"/>
</dbReference>
<dbReference type="GO" id="GO:0102965">
    <property type="term" value="F:alcohol-forming long-chain fatty acyl-CoA reductase activity"/>
    <property type="evidence" value="ECO:0007669"/>
    <property type="project" value="UniProtKB-EC"/>
</dbReference>
<name>A0A2G9H2N8_9LAMI</name>
<dbReference type="GO" id="GO:0010345">
    <property type="term" value="P:suberin biosynthetic process"/>
    <property type="evidence" value="ECO:0007669"/>
    <property type="project" value="TreeGrafter"/>
</dbReference>
<sequence length="574" mass="65263">MLISQSLFSFSQTKFTFGQCQKTIISLFPNIHENNSTCLRKNSDKTAVLYGGYTYFTSPCHPLQLELPKDLHSVHDSDDDNKGIGILNFFHGKNIFITGATGLLGKVLVEKILRSTSVGKVYLLIKAKDKEAAFNRLTKEIINSELFKCLKEEHGKFYEDFVREKLIPIVGDICEPNMGMDSDAAEIIKREINVIIQSAATTTLNDRYDLSLDANVCAPQRLVRFAKTCKNIKLFAHISTAYVNGRKEGIILEKPLIMGENGRKEDDDYEISSSIPPLDLGDEINMALKSCRASTDYDVTKYLKKLGQERATFFGWYNTYHLTKALGEMILNEIRGDIPVLIIRPSVIESSYEEPFPGWIQGNRMFDPVIISYGKGQLPAYLADPQLPMDIIPVDMVANTTIAAMAKHGSTHKPQLNVYHVGSSHINPLRYSDFFEYLYEYFNSNPLIEPATSIARIKYFDNLSDFSKYTREEIYRCNKLGDTDGKMNHGKIEKQCKAKVAYAEQLCKMYEFIGFFNASFHTGNTQKLIQGMSKEERFNFEVNAMKIDWKKYFQEIHIPGLKRHILGATIRTSV</sequence>
<accession>A0A2G9H2N8</accession>
<dbReference type="InterPro" id="IPR036291">
    <property type="entry name" value="NAD(P)-bd_dom_sf"/>
</dbReference>
<feature type="domain" description="Thioester reductase (TE)" evidence="6">
    <location>
        <begin position="97"/>
        <end position="400"/>
    </location>
</feature>
<dbReference type="GO" id="GO:0035336">
    <property type="term" value="P:long-chain fatty-acyl-CoA metabolic process"/>
    <property type="evidence" value="ECO:0007669"/>
    <property type="project" value="TreeGrafter"/>
</dbReference>
<reference evidence="8" key="1">
    <citation type="journal article" date="2018" name="Gigascience">
        <title>Genome assembly of the Pink Ipe (Handroanthus impetiginosus, Bignoniaceae), a highly valued, ecologically keystone Neotropical timber forest tree.</title>
        <authorList>
            <person name="Silva-Junior O.B."/>
            <person name="Grattapaglia D."/>
            <person name="Novaes E."/>
            <person name="Collevatti R.G."/>
        </authorList>
    </citation>
    <scope>NUCLEOTIDE SEQUENCE [LARGE SCALE GENOMIC DNA]</scope>
    <source>
        <strain evidence="8">cv. UFG-1</strain>
    </source>
</reference>
<dbReference type="Proteomes" id="UP000231279">
    <property type="component" value="Unassembled WGS sequence"/>
</dbReference>
<comment type="caution">
    <text evidence="7">The sequence shown here is derived from an EMBL/GenBank/DDBJ whole genome shotgun (WGS) entry which is preliminary data.</text>
</comment>
<dbReference type="GO" id="GO:0080019">
    <property type="term" value="F:alcohol-forming very long-chain fatty acyl-CoA reductase activity"/>
    <property type="evidence" value="ECO:0007669"/>
    <property type="project" value="InterPro"/>
</dbReference>
<evidence type="ECO:0000313" key="8">
    <source>
        <dbReference type="Proteomes" id="UP000231279"/>
    </source>
</evidence>
<keyword evidence="4" id="KW-0521">NADP</keyword>
<dbReference type="CDD" id="cd09071">
    <property type="entry name" value="FAR_C"/>
    <property type="match status" value="1"/>
</dbReference>
<feature type="domain" description="Fatty acyl-CoA reductase C-terminal" evidence="5">
    <location>
        <begin position="499"/>
        <end position="566"/>
    </location>
</feature>
<comment type="catalytic activity">
    <reaction evidence="4">
        <text>a long-chain fatty acyl-CoA + 2 NADPH + 2 H(+) = a long-chain primary fatty alcohol + 2 NADP(+) + CoA</text>
        <dbReference type="Rhea" id="RHEA:52716"/>
        <dbReference type="ChEBI" id="CHEBI:15378"/>
        <dbReference type="ChEBI" id="CHEBI:57287"/>
        <dbReference type="ChEBI" id="CHEBI:57783"/>
        <dbReference type="ChEBI" id="CHEBI:58349"/>
        <dbReference type="ChEBI" id="CHEBI:77396"/>
        <dbReference type="ChEBI" id="CHEBI:83139"/>
        <dbReference type="EC" id="1.2.1.84"/>
    </reaction>
</comment>
<dbReference type="AlphaFoldDB" id="A0A2G9H2N8"/>
<dbReference type="InterPro" id="IPR013120">
    <property type="entry name" value="FAR_NAD-bd"/>
</dbReference>
<dbReference type="Pfam" id="PF07993">
    <property type="entry name" value="NAD_binding_4"/>
    <property type="match status" value="1"/>
</dbReference>
<organism evidence="7 8">
    <name type="scientific">Handroanthus impetiginosus</name>
    <dbReference type="NCBI Taxonomy" id="429701"/>
    <lineage>
        <taxon>Eukaryota</taxon>
        <taxon>Viridiplantae</taxon>
        <taxon>Streptophyta</taxon>
        <taxon>Embryophyta</taxon>
        <taxon>Tracheophyta</taxon>
        <taxon>Spermatophyta</taxon>
        <taxon>Magnoliopsida</taxon>
        <taxon>eudicotyledons</taxon>
        <taxon>Gunneridae</taxon>
        <taxon>Pentapetalae</taxon>
        <taxon>asterids</taxon>
        <taxon>lamiids</taxon>
        <taxon>Lamiales</taxon>
        <taxon>Bignoniaceae</taxon>
        <taxon>Crescentiina</taxon>
        <taxon>Tabebuia alliance</taxon>
        <taxon>Handroanthus</taxon>
    </lineage>
</organism>
<evidence type="ECO:0000259" key="5">
    <source>
        <dbReference type="Pfam" id="PF03015"/>
    </source>
</evidence>
<evidence type="ECO:0000256" key="2">
    <source>
        <dbReference type="ARBA" id="ARBA00022516"/>
    </source>
</evidence>
<dbReference type="InterPro" id="IPR026055">
    <property type="entry name" value="FAR"/>
</dbReference>
<dbReference type="InterPro" id="IPR033640">
    <property type="entry name" value="FAR_C"/>
</dbReference>